<evidence type="ECO:0000313" key="1">
    <source>
        <dbReference type="EMBL" id="SCD19968.1"/>
    </source>
</evidence>
<dbReference type="AlphaFoldDB" id="A0A1R3T3V3"/>
<evidence type="ECO:0000313" key="2">
    <source>
        <dbReference type="Proteomes" id="UP000187464"/>
    </source>
</evidence>
<organism evidence="1 2">
    <name type="scientific">Proteiniphilum saccharofermentans</name>
    <dbReference type="NCBI Taxonomy" id="1642647"/>
    <lineage>
        <taxon>Bacteria</taxon>
        <taxon>Pseudomonadati</taxon>
        <taxon>Bacteroidota</taxon>
        <taxon>Bacteroidia</taxon>
        <taxon>Bacteroidales</taxon>
        <taxon>Dysgonomonadaceae</taxon>
        <taxon>Proteiniphilum</taxon>
    </lineage>
</organism>
<accession>A0A1R3T3V3</accession>
<protein>
    <submittedName>
        <fullName evidence="1">Uncharacterized protein</fullName>
    </submittedName>
</protein>
<keyword evidence="2" id="KW-1185">Reference proteome</keyword>
<dbReference type="EMBL" id="LT605205">
    <property type="protein sequence ID" value="SCD19968.1"/>
    <property type="molecule type" value="Genomic_DNA"/>
</dbReference>
<gene>
    <name evidence="1" type="ORF">PSM36_1143</name>
</gene>
<name>A0A1R3T3V3_9BACT</name>
<sequence length="31" mass="3773">MDEWHSGFYIFETNILPVFAKKNIFEEKLLI</sequence>
<dbReference type="STRING" id="1642647.PSM36_1143"/>
<proteinExistence type="predicted"/>
<reference evidence="2" key="1">
    <citation type="submission" date="2016-08" db="EMBL/GenBank/DDBJ databases">
        <authorList>
            <person name="Wibberg D."/>
        </authorList>
    </citation>
    <scope>NUCLEOTIDE SEQUENCE [LARGE SCALE GENOMIC DNA]</scope>
</reference>
<dbReference type="Proteomes" id="UP000187464">
    <property type="component" value="Chromosome I"/>
</dbReference>
<dbReference type="KEGG" id="psac:PSM36_1143"/>